<dbReference type="KEGG" id="psti:SOO65_16745"/>
<dbReference type="InterPro" id="IPR027367">
    <property type="entry name" value="Gly-zipper_YMGG"/>
</dbReference>
<proteinExistence type="predicted"/>
<feature type="compositionally biased region" description="Basic and acidic residues" evidence="5">
    <location>
        <begin position="205"/>
        <end position="217"/>
    </location>
</feature>
<comment type="subcellular location">
    <subcellularLocation>
        <location evidence="1">Cell outer membrane</location>
    </subcellularLocation>
</comment>
<name>A0AAX4HM55_9BACT</name>
<evidence type="ECO:0000256" key="1">
    <source>
        <dbReference type="ARBA" id="ARBA00004442"/>
    </source>
</evidence>
<evidence type="ECO:0000256" key="5">
    <source>
        <dbReference type="SAM" id="MobiDB-lite"/>
    </source>
</evidence>
<dbReference type="Pfam" id="PF13441">
    <property type="entry name" value="Gly-zipper_YMGG"/>
    <property type="match status" value="1"/>
</dbReference>
<dbReference type="PANTHER" id="PTHR30329">
    <property type="entry name" value="STATOR ELEMENT OF FLAGELLAR MOTOR COMPLEX"/>
    <property type="match status" value="1"/>
</dbReference>
<dbReference type="RefSeq" id="WP_321392975.1">
    <property type="nucleotide sequence ID" value="NZ_CP139487.1"/>
</dbReference>
<dbReference type="Gene3D" id="3.30.1330.60">
    <property type="entry name" value="OmpA-like domain"/>
    <property type="match status" value="1"/>
</dbReference>
<dbReference type="Proteomes" id="UP001324634">
    <property type="component" value="Chromosome"/>
</dbReference>
<feature type="region of interest" description="Disordered" evidence="5">
    <location>
        <begin position="170"/>
        <end position="217"/>
    </location>
</feature>
<dbReference type="PANTHER" id="PTHR30329:SF21">
    <property type="entry name" value="LIPOPROTEIN YIAD-RELATED"/>
    <property type="match status" value="1"/>
</dbReference>
<dbReference type="GO" id="GO:0009279">
    <property type="term" value="C:cell outer membrane"/>
    <property type="evidence" value="ECO:0007669"/>
    <property type="project" value="UniProtKB-SubCell"/>
</dbReference>
<dbReference type="CDD" id="cd07185">
    <property type="entry name" value="OmpA_C-like"/>
    <property type="match status" value="1"/>
</dbReference>
<evidence type="ECO:0000313" key="8">
    <source>
        <dbReference type="Proteomes" id="UP001324634"/>
    </source>
</evidence>
<dbReference type="SUPFAM" id="SSF103088">
    <property type="entry name" value="OmpA-like"/>
    <property type="match status" value="1"/>
</dbReference>
<gene>
    <name evidence="7" type="ORF">SOO65_16745</name>
</gene>
<dbReference type="InterPro" id="IPR050330">
    <property type="entry name" value="Bact_OuterMem_StrucFunc"/>
</dbReference>
<dbReference type="PROSITE" id="PS51257">
    <property type="entry name" value="PROKAR_LIPOPROTEIN"/>
    <property type="match status" value="1"/>
</dbReference>
<feature type="domain" description="OmpA-like" evidence="6">
    <location>
        <begin position="86"/>
        <end position="203"/>
    </location>
</feature>
<dbReference type="InterPro" id="IPR006665">
    <property type="entry name" value="OmpA-like"/>
</dbReference>
<keyword evidence="8" id="KW-1185">Reference proteome</keyword>
<reference evidence="7 8" key="1">
    <citation type="submission" date="2023-11" db="EMBL/GenBank/DDBJ databases">
        <title>Peredibacter starrii A3.12.</title>
        <authorList>
            <person name="Mitchell R.J."/>
        </authorList>
    </citation>
    <scope>NUCLEOTIDE SEQUENCE [LARGE SCALE GENOMIC DNA]</scope>
    <source>
        <strain evidence="7 8">A3.12</strain>
    </source>
</reference>
<dbReference type="InterPro" id="IPR036737">
    <property type="entry name" value="OmpA-like_sf"/>
</dbReference>
<dbReference type="PRINTS" id="PR01023">
    <property type="entry name" value="NAFLGMOTY"/>
</dbReference>
<evidence type="ECO:0000256" key="4">
    <source>
        <dbReference type="PROSITE-ProRule" id="PRU00473"/>
    </source>
</evidence>
<dbReference type="AlphaFoldDB" id="A0AAX4HM55"/>
<keyword evidence="2 4" id="KW-0472">Membrane</keyword>
<dbReference type="Pfam" id="PF00691">
    <property type="entry name" value="OmpA"/>
    <property type="match status" value="1"/>
</dbReference>
<organism evidence="7 8">
    <name type="scientific">Peredibacter starrii</name>
    <dbReference type="NCBI Taxonomy" id="28202"/>
    <lineage>
        <taxon>Bacteria</taxon>
        <taxon>Pseudomonadati</taxon>
        <taxon>Bdellovibrionota</taxon>
        <taxon>Bacteriovoracia</taxon>
        <taxon>Bacteriovoracales</taxon>
        <taxon>Bacteriovoracaceae</taxon>
        <taxon>Peredibacter</taxon>
    </lineage>
</organism>
<accession>A0AAX4HM55</accession>
<dbReference type="PROSITE" id="PS51123">
    <property type="entry name" value="OMPA_2"/>
    <property type="match status" value="1"/>
</dbReference>
<evidence type="ECO:0000259" key="6">
    <source>
        <dbReference type="PROSITE" id="PS51123"/>
    </source>
</evidence>
<evidence type="ECO:0000256" key="3">
    <source>
        <dbReference type="ARBA" id="ARBA00023237"/>
    </source>
</evidence>
<evidence type="ECO:0000256" key="2">
    <source>
        <dbReference type="ARBA" id="ARBA00023136"/>
    </source>
</evidence>
<dbReference type="InterPro" id="IPR006664">
    <property type="entry name" value="OMP_bac"/>
</dbReference>
<keyword evidence="3" id="KW-0998">Cell outer membrane</keyword>
<sequence>MKSILASLLVLSILSVGCSSDSKNKKTMAGAGIGTAVGAGVGAILGKEKGAVIGAALGAGIGGYAGHRMDKQAAELEKIAETKRTEMGLVTKLKSDILFDTGKAELKANAQTNLKQMADIMKKYPENILNIKGYTDNTGKSTTNEKLSQSRADAVRQALIRDGMPANVISTEGMGPANPIASNNSADGRKKNRRVEIEITVDQSKVPKEKKQAQEEN</sequence>
<protein>
    <submittedName>
        <fullName evidence="7">OmpA family protein</fullName>
    </submittedName>
</protein>
<dbReference type="EMBL" id="CP139487">
    <property type="protein sequence ID" value="WPU64345.1"/>
    <property type="molecule type" value="Genomic_DNA"/>
</dbReference>
<dbReference type="PRINTS" id="PR01021">
    <property type="entry name" value="OMPADOMAIN"/>
</dbReference>
<evidence type="ECO:0000313" key="7">
    <source>
        <dbReference type="EMBL" id="WPU64345.1"/>
    </source>
</evidence>